<evidence type="ECO:0000256" key="2">
    <source>
        <dbReference type="SAM" id="SignalP"/>
    </source>
</evidence>
<feature type="chain" id="PRO_5041319200" description="Biotrophy-associated secreted protein 2" evidence="2">
    <location>
        <begin position="21"/>
        <end position="215"/>
    </location>
</feature>
<evidence type="ECO:0000313" key="4">
    <source>
        <dbReference type="Proteomes" id="UP001172102"/>
    </source>
</evidence>
<feature type="region of interest" description="Disordered" evidence="1">
    <location>
        <begin position="101"/>
        <end position="126"/>
    </location>
</feature>
<feature type="compositionally biased region" description="Gly residues" evidence="1">
    <location>
        <begin position="101"/>
        <end position="112"/>
    </location>
</feature>
<keyword evidence="2" id="KW-0732">Signal</keyword>
<protein>
    <recommendedName>
        <fullName evidence="5">Biotrophy-associated secreted protein 2</fullName>
    </recommendedName>
</protein>
<reference evidence="3" key="1">
    <citation type="submission" date="2023-06" db="EMBL/GenBank/DDBJ databases">
        <title>Genome-scale phylogeny and comparative genomics of the fungal order Sordariales.</title>
        <authorList>
            <consortium name="Lawrence Berkeley National Laboratory"/>
            <person name="Hensen N."/>
            <person name="Bonometti L."/>
            <person name="Westerberg I."/>
            <person name="Brannstrom I.O."/>
            <person name="Guillou S."/>
            <person name="Cros-Aarteil S."/>
            <person name="Calhoun S."/>
            <person name="Haridas S."/>
            <person name="Kuo A."/>
            <person name="Mondo S."/>
            <person name="Pangilinan J."/>
            <person name="Riley R."/>
            <person name="Labutti K."/>
            <person name="Andreopoulos B."/>
            <person name="Lipzen A."/>
            <person name="Chen C."/>
            <person name="Yanf M."/>
            <person name="Daum C."/>
            <person name="Ng V."/>
            <person name="Clum A."/>
            <person name="Steindorff A."/>
            <person name="Ohm R."/>
            <person name="Martin F."/>
            <person name="Silar P."/>
            <person name="Natvig D."/>
            <person name="Lalanne C."/>
            <person name="Gautier V."/>
            <person name="Ament-Velasquez S.L."/>
            <person name="Kruys A."/>
            <person name="Hutchinson M.I."/>
            <person name="Powell A.J."/>
            <person name="Barry K."/>
            <person name="Miller A.N."/>
            <person name="Grigoriev I.V."/>
            <person name="Debuchy R."/>
            <person name="Gladieux P."/>
            <person name="Thoren M.H."/>
            <person name="Johannesson H."/>
        </authorList>
    </citation>
    <scope>NUCLEOTIDE SEQUENCE</scope>
    <source>
        <strain evidence="3">SMH4607-1</strain>
    </source>
</reference>
<evidence type="ECO:0000256" key="1">
    <source>
        <dbReference type="SAM" id="MobiDB-lite"/>
    </source>
</evidence>
<keyword evidence="4" id="KW-1185">Reference proteome</keyword>
<evidence type="ECO:0008006" key="5">
    <source>
        <dbReference type="Google" id="ProtNLM"/>
    </source>
</evidence>
<dbReference type="EMBL" id="JAUKUA010000003">
    <property type="protein sequence ID" value="KAK0719264.1"/>
    <property type="molecule type" value="Genomic_DNA"/>
</dbReference>
<gene>
    <name evidence="3" type="ORF">B0H67DRAFT_484172</name>
</gene>
<proteinExistence type="predicted"/>
<feature type="signal peptide" evidence="2">
    <location>
        <begin position="1"/>
        <end position="20"/>
    </location>
</feature>
<dbReference type="AlphaFoldDB" id="A0AA40ANU3"/>
<comment type="caution">
    <text evidence="3">The sequence shown here is derived from an EMBL/GenBank/DDBJ whole genome shotgun (WGS) entry which is preliminary data.</text>
</comment>
<accession>A0AA40ANU3</accession>
<organism evidence="3 4">
    <name type="scientific">Lasiosphaeris hirsuta</name>
    <dbReference type="NCBI Taxonomy" id="260670"/>
    <lineage>
        <taxon>Eukaryota</taxon>
        <taxon>Fungi</taxon>
        <taxon>Dikarya</taxon>
        <taxon>Ascomycota</taxon>
        <taxon>Pezizomycotina</taxon>
        <taxon>Sordariomycetes</taxon>
        <taxon>Sordariomycetidae</taxon>
        <taxon>Sordariales</taxon>
        <taxon>Lasiosphaeriaceae</taxon>
        <taxon>Lasiosphaeris</taxon>
    </lineage>
</organism>
<feature type="compositionally biased region" description="Polar residues" evidence="1">
    <location>
        <begin position="116"/>
        <end position="125"/>
    </location>
</feature>
<dbReference type="Proteomes" id="UP001172102">
    <property type="component" value="Unassembled WGS sequence"/>
</dbReference>
<name>A0AA40ANU3_9PEZI</name>
<evidence type="ECO:0000313" key="3">
    <source>
        <dbReference type="EMBL" id="KAK0719264.1"/>
    </source>
</evidence>
<sequence length="215" mass="20597">MVRLTSIVGALAISIATVRAAPHLSTRQNLPDPSGQKNLGNGQGIQFIGGQCNGVADCASQCCATLPKGGQTIGVCSGLGAQFQAGKQGCGFESGSGAAGNASSGGGAGNTGGNTPDVTNGNANDTPLTVVPITPPGTTVKPSTLVPDPAGAKNVGNGVGAQFITGGCTSDSDCASKCCALVNTGAETFGICSGPGANTQNGKQGCGFPVGGGQL</sequence>